<protein>
    <submittedName>
        <fullName evidence="2">Aminotransferase class V-fold PLP-dependent enzyme</fullName>
    </submittedName>
</protein>
<dbReference type="InterPro" id="IPR015422">
    <property type="entry name" value="PyrdxlP-dep_Trfase_small"/>
</dbReference>
<reference evidence="3" key="1">
    <citation type="journal article" date="2019" name="Int. J. Syst. Evol. Microbiol.">
        <title>The Global Catalogue of Microorganisms (GCM) 10K type strain sequencing project: providing services to taxonomists for standard genome sequencing and annotation.</title>
        <authorList>
            <consortium name="The Broad Institute Genomics Platform"/>
            <consortium name="The Broad Institute Genome Sequencing Center for Infectious Disease"/>
            <person name="Wu L."/>
            <person name="Ma J."/>
        </authorList>
    </citation>
    <scope>NUCLEOTIDE SEQUENCE [LARGE SCALE GENOMIC DNA]</scope>
    <source>
        <strain evidence="3">JCM 18302</strain>
    </source>
</reference>
<sequence>MRVSFGEEFDVPDGYLNTASIGIPSVAVGEAVTSAVAGWRAGAGRAGEYDEPVARARAGFADLVGVGADRVAIGPAVSALVGLVAAALPAGARVLVAGGEFTSVTWPFAAQAERGVSVTEVDLAQVGPRAGEFDLVAVSTVQSADGRLVDLDALRAARAGGTRVVLDATQSLGWLDADLSWADAVVAAGYKWLLSPRGVAWMAIHPELAAAPSAAGWYAGADRWSDVYGLPMTLAADARALDTSPAWYCHVGAAVALPWLAGLDRAAVHAHCVGLADAFRAGLGMEPAGSAIVSVRREGAGERLAAAGVVSAARAGAARLAFHLYNTEADVARALEALQPSG</sequence>
<accession>A0ABP9NQ70</accession>
<comment type="caution">
    <text evidence="2">The sequence shown here is derived from an EMBL/GenBank/DDBJ whole genome shotgun (WGS) entry which is preliminary data.</text>
</comment>
<evidence type="ECO:0000313" key="3">
    <source>
        <dbReference type="Proteomes" id="UP001500804"/>
    </source>
</evidence>
<keyword evidence="2" id="KW-0808">Transferase</keyword>
<feature type="domain" description="Aminotransferase class V" evidence="1">
    <location>
        <begin position="88"/>
        <end position="283"/>
    </location>
</feature>
<dbReference type="InterPro" id="IPR000192">
    <property type="entry name" value="Aminotrans_V_dom"/>
</dbReference>
<dbReference type="Gene3D" id="3.40.640.10">
    <property type="entry name" value="Type I PLP-dependent aspartate aminotransferase-like (Major domain)"/>
    <property type="match status" value="1"/>
</dbReference>
<proteinExistence type="predicted"/>
<dbReference type="SUPFAM" id="SSF53383">
    <property type="entry name" value="PLP-dependent transferases"/>
    <property type="match status" value="1"/>
</dbReference>
<keyword evidence="2" id="KW-0032">Aminotransferase</keyword>
<evidence type="ECO:0000259" key="1">
    <source>
        <dbReference type="Pfam" id="PF00266"/>
    </source>
</evidence>
<dbReference type="Proteomes" id="UP001500804">
    <property type="component" value="Unassembled WGS sequence"/>
</dbReference>
<dbReference type="PANTHER" id="PTHR43586">
    <property type="entry name" value="CYSTEINE DESULFURASE"/>
    <property type="match status" value="1"/>
</dbReference>
<dbReference type="Pfam" id="PF00266">
    <property type="entry name" value="Aminotran_5"/>
    <property type="match status" value="1"/>
</dbReference>
<organism evidence="2 3">
    <name type="scientific">Pseudonocardia adelaidensis</name>
    <dbReference type="NCBI Taxonomy" id="648754"/>
    <lineage>
        <taxon>Bacteria</taxon>
        <taxon>Bacillati</taxon>
        <taxon>Actinomycetota</taxon>
        <taxon>Actinomycetes</taxon>
        <taxon>Pseudonocardiales</taxon>
        <taxon>Pseudonocardiaceae</taxon>
        <taxon>Pseudonocardia</taxon>
    </lineage>
</organism>
<dbReference type="PANTHER" id="PTHR43586:SF21">
    <property type="entry name" value="PYRIDOXAL PHOSPHATE (PLP)-DEPENDENT ASPARTATE AMINOTRANSFERASE SUPERFAMILY"/>
    <property type="match status" value="1"/>
</dbReference>
<dbReference type="InterPro" id="IPR015421">
    <property type="entry name" value="PyrdxlP-dep_Trfase_major"/>
</dbReference>
<dbReference type="GO" id="GO:0008483">
    <property type="term" value="F:transaminase activity"/>
    <property type="evidence" value="ECO:0007669"/>
    <property type="project" value="UniProtKB-KW"/>
</dbReference>
<dbReference type="Gene3D" id="3.90.1150.10">
    <property type="entry name" value="Aspartate Aminotransferase, domain 1"/>
    <property type="match status" value="1"/>
</dbReference>
<keyword evidence="3" id="KW-1185">Reference proteome</keyword>
<evidence type="ECO:0000313" key="2">
    <source>
        <dbReference type="EMBL" id="GAA5130541.1"/>
    </source>
</evidence>
<dbReference type="InterPro" id="IPR015424">
    <property type="entry name" value="PyrdxlP-dep_Trfase"/>
</dbReference>
<dbReference type="EMBL" id="BAABJO010000022">
    <property type="protein sequence ID" value="GAA5130541.1"/>
    <property type="molecule type" value="Genomic_DNA"/>
</dbReference>
<dbReference type="RefSeq" id="WP_345608070.1">
    <property type="nucleotide sequence ID" value="NZ_BAABJO010000022.1"/>
</dbReference>
<name>A0ABP9NQ70_9PSEU</name>
<gene>
    <name evidence="2" type="ORF">GCM10023320_52600</name>
</gene>